<feature type="region of interest" description="Disordered" evidence="3">
    <location>
        <begin position="566"/>
        <end position="601"/>
    </location>
</feature>
<dbReference type="InterPro" id="IPR036964">
    <property type="entry name" value="RASGEF_cat_dom_sf"/>
</dbReference>
<feature type="compositionally biased region" description="Polar residues" evidence="3">
    <location>
        <begin position="115"/>
        <end position="126"/>
    </location>
</feature>
<feature type="compositionally biased region" description="Polar residues" evidence="3">
    <location>
        <begin position="637"/>
        <end position="677"/>
    </location>
</feature>
<feature type="region of interest" description="Disordered" evidence="3">
    <location>
        <begin position="81"/>
        <end position="173"/>
    </location>
</feature>
<feature type="domain" description="Ras-GEF" evidence="4">
    <location>
        <begin position="308"/>
        <end position="548"/>
    </location>
</feature>
<dbReference type="InterPro" id="IPR001895">
    <property type="entry name" value="RASGEF_cat_dom"/>
</dbReference>
<dbReference type="InParanoid" id="A0A1C7NEM3"/>
<dbReference type="Pfam" id="PF00617">
    <property type="entry name" value="RasGEF"/>
    <property type="match status" value="1"/>
</dbReference>
<evidence type="ECO:0000313" key="5">
    <source>
        <dbReference type="EMBL" id="OBZ87209.1"/>
    </source>
</evidence>
<proteinExistence type="predicted"/>
<dbReference type="Proteomes" id="UP000093000">
    <property type="component" value="Unassembled WGS sequence"/>
</dbReference>
<dbReference type="InterPro" id="IPR008937">
    <property type="entry name" value="Ras-like_GEF"/>
</dbReference>
<dbReference type="STRING" id="101091.A0A1C7NEM3"/>
<evidence type="ECO:0000259" key="4">
    <source>
        <dbReference type="PROSITE" id="PS50009"/>
    </source>
</evidence>
<feature type="compositionally biased region" description="Basic and acidic residues" evidence="3">
    <location>
        <begin position="726"/>
        <end position="741"/>
    </location>
</feature>
<feature type="region of interest" description="Disordered" evidence="3">
    <location>
        <begin position="631"/>
        <end position="707"/>
    </location>
</feature>
<dbReference type="PROSITE" id="PS50009">
    <property type="entry name" value="RASGEF_CAT"/>
    <property type="match status" value="1"/>
</dbReference>
<reference evidence="5 6" key="1">
    <citation type="submission" date="2016-03" db="EMBL/GenBank/DDBJ databases">
        <title>Choanephora cucurbitarum.</title>
        <authorList>
            <person name="Min B."/>
            <person name="Park H."/>
            <person name="Park J.-H."/>
            <person name="Shin H.-D."/>
            <person name="Choi I.-G."/>
        </authorList>
    </citation>
    <scope>NUCLEOTIDE SEQUENCE [LARGE SCALE GENOMIC DNA]</scope>
    <source>
        <strain evidence="5 6">KUS-F28377</strain>
    </source>
</reference>
<feature type="compositionally biased region" description="Low complexity" evidence="3">
    <location>
        <begin position="566"/>
        <end position="593"/>
    </location>
</feature>
<feature type="compositionally biased region" description="Pro residues" evidence="3">
    <location>
        <begin position="754"/>
        <end position="766"/>
    </location>
</feature>
<evidence type="ECO:0000256" key="1">
    <source>
        <dbReference type="ARBA" id="ARBA00022658"/>
    </source>
</evidence>
<accession>A0A1C7NEM3</accession>
<dbReference type="SUPFAM" id="SSF48366">
    <property type="entry name" value="Ras GEF"/>
    <property type="match status" value="1"/>
</dbReference>
<evidence type="ECO:0000256" key="2">
    <source>
        <dbReference type="PROSITE-ProRule" id="PRU00168"/>
    </source>
</evidence>
<name>A0A1C7NEM3_9FUNG</name>
<dbReference type="OrthoDB" id="546434at2759"/>
<dbReference type="Gene3D" id="1.10.840.10">
    <property type="entry name" value="Ras guanine-nucleotide exchange factors catalytic domain"/>
    <property type="match status" value="1"/>
</dbReference>
<dbReference type="AlphaFoldDB" id="A0A1C7NEM3"/>
<dbReference type="EMBL" id="LUGH01000239">
    <property type="protein sequence ID" value="OBZ87209.1"/>
    <property type="molecule type" value="Genomic_DNA"/>
</dbReference>
<feature type="region of interest" description="Disordered" evidence="3">
    <location>
        <begin position="722"/>
        <end position="788"/>
    </location>
</feature>
<dbReference type="SMART" id="SM00147">
    <property type="entry name" value="RasGEF"/>
    <property type="match status" value="1"/>
</dbReference>
<keyword evidence="6" id="KW-1185">Reference proteome</keyword>
<dbReference type="PANTHER" id="PTHR23113:SF368">
    <property type="entry name" value="CELL DIVISION CONTROL PROTEIN 25"/>
    <property type="match status" value="1"/>
</dbReference>
<dbReference type="GO" id="GO:0005085">
    <property type="term" value="F:guanyl-nucleotide exchange factor activity"/>
    <property type="evidence" value="ECO:0007669"/>
    <property type="project" value="UniProtKB-KW"/>
</dbReference>
<dbReference type="InterPro" id="IPR023578">
    <property type="entry name" value="Ras_GEF_dom_sf"/>
</dbReference>
<keyword evidence="1 2" id="KW-0344">Guanine-nucleotide releasing factor</keyword>
<evidence type="ECO:0000256" key="3">
    <source>
        <dbReference type="SAM" id="MobiDB-lite"/>
    </source>
</evidence>
<dbReference type="GO" id="GO:0005886">
    <property type="term" value="C:plasma membrane"/>
    <property type="evidence" value="ECO:0007669"/>
    <property type="project" value="TreeGrafter"/>
</dbReference>
<comment type="caution">
    <text evidence="5">The sequence shown here is derived from an EMBL/GenBank/DDBJ whole genome shotgun (WGS) entry which is preliminary data.</text>
</comment>
<organism evidence="5 6">
    <name type="scientific">Choanephora cucurbitarum</name>
    <dbReference type="NCBI Taxonomy" id="101091"/>
    <lineage>
        <taxon>Eukaryota</taxon>
        <taxon>Fungi</taxon>
        <taxon>Fungi incertae sedis</taxon>
        <taxon>Mucoromycota</taxon>
        <taxon>Mucoromycotina</taxon>
        <taxon>Mucoromycetes</taxon>
        <taxon>Mucorales</taxon>
        <taxon>Mucorineae</taxon>
        <taxon>Choanephoraceae</taxon>
        <taxon>Choanephoroideae</taxon>
        <taxon>Choanephora</taxon>
    </lineage>
</organism>
<dbReference type="GO" id="GO:0007265">
    <property type="term" value="P:Ras protein signal transduction"/>
    <property type="evidence" value="ECO:0007669"/>
    <property type="project" value="TreeGrafter"/>
</dbReference>
<dbReference type="PANTHER" id="PTHR23113">
    <property type="entry name" value="GUANINE NUCLEOTIDE EXCHANGE FACTOR"/>
    <property type="match status" value="1"/>
</dbReference>
<gene>
    <name evidence="5" type="primary">RALGPS1</name>
    <name evidence="5" type="ORF">A0J61_04748</name>
</gene>
<protein>
    <submittedName>
        <fullName evidence="5">Ras-specific guanine nucleotide-releasing factor RalGPS1</fullName>
    </submittedName>
</protein>
<evidence type="ECO:0000313" key="6">
    <source>
        <dbReference type="Proteomes" id="UP000093000"/>
    </source>
</evidence>
<sequence>MAMTDDQLTEAVELAIELEQKGQYKDAYFAFTAASQQAIAALNDVKFVRASIVSSPKHYHQLIASTKTCLSHIESIIEHHSPSAIQHTDAKIPRPPLPPKPSRMQKPLIPPKPSVNANSRPSSPTPTKDIELQDNSPDNITRPRVPGNNHRPVSLPPLQHPATTPQNRPYTEFPHEDTSTIRIVAEGEIDPNYLVPAQTNAGDSLAPSYSSSMNTDHVPLIPAPPLLTTHRNLQAKVNDLEEKIRHYRMRKQAMLNGQPLPNETMTEDDIDQTIAQYLRVLAELKVTLNGVRTIYMSAATIPSILQFGAHVIAYQITLIESAIFNAIPPLALLEHSSKRPHPRIVASTDFFNYITRCIEHAILLPQEASSRAQLIHYWIKVATRCFEINNYQTLKAIISALNTPPVQRLKRTWAYIPKKSSVKLETLNELMSEANNYGQYREHMGMVSTAVVNGKSVQQIRDEHFARPTVPFLGTFIHDITYLLAAFKSNQHEQHMKAEDEPRIREVLHTMHLFQTGPRYTPQLPNSFLKASQKHHFRPAISNALHRGASRIQRFSGSTLFGFDSSSSNTSNNSNVNLGSSNSSSNLSLLNTDSLEDDDGNNLEEQQKMATQYILMRSWVNQNTVDELSHLREPSPAKTNNLYGARSTSSNATSMHRTSSVFSNNSRFSTGSISFGNTSGGEGNSRPTSMDEEEEEKRRNGFFSSFKGRPVTIHEGLERLSAMSDSSKEEIDLSIEHKQPSRDSGPPTSGQAPIVPPRPAPRPPIMSPQQDELKAALAQRLAQVSDRR</sequence>